<dbReference type="EMBL" id="MGFR01000003">
    <property type="protein sequence ID" value="OGM09589.1"/>
    <property type="molecule type" value="Genomic_DNA"/>
</dbReference>
<evidence type="ECO:0000313" key="3">
    <source>
        <dbReference type="Proteomes" id="UP000176778"/>
    </source>
</evidence>
<dbReference type="InterPro" id="IPR043714">
    <property type="entry name" value="DUF5655"/>
</dbReference>
<evidence type="ECO:0000259" key="1">
    <source>
        <dbReference type="Pfam" id="PF18899"/>
    </source>
</evidence>
<protein>
    <recommendedName>
        <fullName evidence="1">DUF5655 domain-containing protein</fullName>
    </recommendedName>
</protein>
<feature type="domain" description="DUF5655" evidence="1">
    <location>
        <begin position="194"/>
        <end position="305"/>
    </location>
</feature>
<comment type="caution">
    <text evidence="2">The sequence shown here is derived from an EMBL/GenBank/DDBJ whole genome shotgun (WGS) entry which is preliminary data.</text>
</comment>
<accession>A0A1F7X4F1</accession>
<reference evidence="2 3" key="1">
    <citation type="journal article" date="2016" name="Nat. Commun.">
        <title>Thousands of microbial genomes shed light on interconnected biogeochemical processes in an aquifer system.</title>
        <authorList>
            <person name="Anantharaman K."/>
            <person name="Brown C.T."/>
            <person name="Hug L.A."/>
            <person name="Sharon I."/>
            <person name="Castelle C.J."/>
            <person name="Probst A.J."/>
            <person name="Thomas B.C."/>
            <person name="Singh A."/>
            <person name="Wilkins M.J."/>
            <person name="Karaoz U."/>
            <person name="Brodie E.L."/>
            <person name="Williams K.H."/>
            <person name="Hubbard S.S."/>
            <person name="Banfield J.F."/>
        </authorList>
    </citation>
    <scope>NUCLEOTIDE SEQUENCE [LARGE SCALE GENOMIC DNA]</scope>
</reference>
<gene>
    <name evidence="2" type="ORF">A2Y68_03050</name>
</gene>
<dbReference type="Proteomes" id="UP000176778">
    <property type="component" value="Unassembled WGS sequence"/>
</dbReference>
<organism evidence="2 3">
    <name type="scientific">Candidatus Woesebacteria bacterium RBG_13_46_13</name>
    <dbReference type="NCBI Taxonomy" id="1802479"/>
    <lineage>
        <taxon>Bacteria</taxon>
        <taxon>Candidatus Woeseibacteriota</taxon>
    </lineage>
</organism>
<dbReference type="STRING" id="1802479.A2Y68_03050"/>
<dbReference type="GO" id="GO:0003676">
    <property type="term" value="F:nucleic acid binding"/>
    <property type="evidence" value="ECO:0007669"/>
    <property type="project" value="InterPro"/>
</dbReference>
<sequence length="310" mass="36403">MPIFKINGPKLTRIKERSFNLEKDLQLLTEESLEEVFGLQFVSGKKNKQFIVRNFIIDTLAFDPETKSFVIIEYKRNESFSVIDQGFNYLGLMLNNKAEFVLEYAERTEKSIKRTDVDWTQSRVVFIAPSFTLHQLGAVAFKDLPFELWEAELFENDTVFFSQIKPAEAEESITKVTKSKAIRKVSSEIKVYSVDDHYKKASPQITRLLDEIRDRIKQIDDQIIEKPVGNYIGYKINWYNFVSIHVYKDKLRVTVRKEKLNHDTANKLTKIPESYKWGKTPLWWIDVKSDKTIDYMMPIIKESYEAAPDR</sequence>
<dbReference type="InterPro" id="IPR011856">
    <property type="entry name" value="tRNA_endonuc-like_dom_sf"/>
</dbReference>
<dbReference type="AlphaFoldDB" id="A0A1F7X4F1"/>
<dbReference type="Gene3D" id="3.40.1350.10">
    <property type="match status" value="1"/>
</dbReference>
<proteinExistence type="predicted"/>
<dbReference type="Pfam" id="PF18899">
    <property type="entry name" value="DUF5655"/>
    <property type="match status" value="1"/>
</dbReference>
<evidence type="ECO:0000313" key="2">
    <source>
        <dbReference type="EMBL" id="OGM09589.1"/>
    </source>
</evidence>
<name>A0A1F7X4F1_9BACT</name>